<protein>
    <recommendedName>
        <fullName evidence="1">RNase H type-1 domain-containing protein</fullName>
    </recommendedName>
</protein>
<dbReference type="InterPro" id="IPR012337">
    <property type="entry name" value="RNaseH-like_sf"/>
</dbReference>
<dbReference type="AlphaFoldDB" id="A0ABD3B1Y6"/>
<dbReference type="InterPro" id="IPR053151">
    <property type="entry name" value="RNase_H-like"/>
</dbReference>
<feature type="domain" description="RNase H type-1" evidence="1">
    <location>
        <begin position="24"/>
        <end position="108"/>
    </location>
</feature>
<comment type="caution">
    <text evidence="2">The sequence shown here is derived from an EMBL/GenBank/DDBJ whole genome shotgun (WGS) entry which is preliminary data.</text>
</comment>
<reference evidence="2 3" key="1">
    <citation type="submission" date="2024-11" db="EMBL/GenBank/DDBJ databases">
        <title>A near-complete genome assembly of Cinchona calisaya.</title>
        <authorList>
            <person name="Lian D.C."/>
            <person name="Zhao X.W."/>
            <person name="Wei L."/>
        </authorList>
    </citation>
    <scope>NUCLEOTIDE SEQUENCE [LARGE SCALE GENOMIC DNA]</scope>
    <source>
        <tissue evidence="2">Nenye</tissue>
    </source>
</reference>
<evidence type="ECO:0000259" key="1">
    <source>
        <dbReference type="Pfam" id="PF13456"/>
    </source>
</evidence>
<dbReference type="PANTHER" id="PTHR47723:SF19">
    <property type="entry name" value="POLYNUCLEOTIDYL TRANSFERASE, RIBONUCLEASE H-LIKE SUPERFAMILY PROTEIN"/>
    <property type="match status" value="1"/>
</dbReference>
<organism evidence="2 3">
    <name type="scientific">Cinchona calisaya</name>
    <dbReference type="NCBI Taxonomy" id="153742"/>
    <lineage>
        <taxon>Eukaryota</taxon>
        <taxon>Viridiplantae</taxon>
        <taxon>Streptophyta</taxon>
        <taxon>Embryophyta</taxon>
        <taxon>Tracheophyta</taxon>
        <taxon>Spermatophyta</taxon>
        <taxon>Magnoliopsida</taxon>
        <taxon>eudicotyledons</taxon>
        <taxon>Gunneridae</taxon>
        <taxon>Pentapetalae</taxon>
        <taxon>asterids</taxon>
        <taxon>lamiids</taxon>
        <taxon>Gentianales</taxon>
        <taxon>Rubiaceae</taxon>
        <taxon>Cinchonoideae</taxon>
        <taxon>Cinchoneae</taxon>
        <taxon>Cinchona</taxon>
    </lineage>
</organism>
<sequence length="152" mass="17538">MLMVPRKAIQAMQEEVVSEFYDICTSFETELRALLSGIEWCQERNLFPLIIHTDSKLLVQVIKGECQGPRHMTHLIRQLLALSRQDEFVLHHQFRETNAVVDPLVKMASSICSHFSSCILPRQINCLVVMDVNDFPIFDYVNGIAKTLYSFH</sequence>
<dbReference type="EMBL" id="JBJUIK010000001">
    <property type="protein sequence ID" value="KAL3537540.1"/>
    <property type="molecule type" value="Genomic_DNA"/>
</dbReference>
<dbReference type="CDD" id="cd06222">
    <property type="entry name" value="RNase_H_like"/>
    <property type="match status" value="1"/>
</dbReference>
<dbReference type="Pfam" id="PF13456">
    <property type="entry name" value="RVT_3"/>
    <property type="match status" value="1"/>
</dbReference>
<dbReference type="Gene3D" id="3.30.420.10">
    <property type="entry name" value="Ribonuclease H-like superfamily/Ribonuclease H"/>
    <property type="match status" value="1"/>
</dbReference>
<dbReference type="PANTHER" id="PTHR47723">
    <property type="entry name" value="OS05G0353850 PROTEIN"/>
    <property type="match status" value="1"/>
</dbReference>
<proteinExistence type="predicted"/>
<name>A0ABD3B1Y6_9GENT</name>
<dbReference type="InterPro" id="IPR036397">
    <property type="entry name" value="RNaseH_sf"/>
</dbReference>
<evidence type="ECO:0000313" key="2">
    <source>
        <dbReference type="EMBL" id="KAL3537540.1"/>
    </source>
</evidence>
<dbReference type="SUPFAM" id="SSF53098">
    <property type="entry name" value="Ribonuclease H-like"/>
    <property type="match status" value="1"/>
</dbReference>
<dbReference type="Proteomes" id="UP001630127">
    <property type="component" value="Unassembled WGS sequence"/>
</dbReference>
<gene>
    <name evidence="2" type="ORF">ACH5RR_000906</name>
</gene>
<dbReference type="InterPro" id="IPR002156">
    <property type="entry name" value="RNaseH_domain"/>
</dbReference>
<evidence type="ECO:0000313" key="3">
    <source>
        <dbReference type="Proteomes" id="UP001630127"/>
    </source>
</evidence>
<keyword evidence="3" id="KW-1185">Reference proteome</keyword>
<dbReference type="InterPro" id="IPR044730">
    <property type="entry name" value="RNase_H-like_dom_plant"/>
</dbReference>
<accession>A0ABD3B1Y6</accession>